<dbReference type="HOGENOM" id="CLU_1065283_0_0_11"/>
<evidence type="ECO:0000313" key="1">
    <source>
        <dbReference type="EMBL" id="AEM88781.1"/>
    </source>
</evidence>
<reference evidence="1" key="1">
    <citation type="submission" date="2011-08" db="EMBL/GenBank/DDBJ databases">
        <title>Complete sequence of plasmid 2 of Streptomyces violaceusniger Tu 4113.</title>
        <authorList>
            <consortium name="US DOE Joint Genome Institute"/>
            <person name="Lucas S."/>
            <person name="Han J."/>
            <person name="Lapidus A."/>
            <person name="Cheng J.-F."/>
            <person name="Goodwin L."/>
            <person name="Pitluck S."/>
            <person name="Peters L."/>
            <person name="Ivanova N."/>
            <person name="Daligault H."/>
            <person name="Detter J.C."/>
            <person name="Han C."/>
            <person name="Tapia R."/>
            <person name="Land M."/>
            <person name="Hauser L."/>
            <person name="Kyrpides N."/>
            <person name="Ivanova N."/>
            <person name="Pagani I."/>
            <person name="Hagen A."/>
            <person name="Katz L."/>
            <person name="Fiedler H.-P."/>
            <person name="Keasling J."/>
            <person name="Fortman J."/>
            <person name="Woyke T."/>
        </authorList>
    </citation>
    <scope>NUCLEOTIDE SEQUENCE [LARGE SCALE GENOMIC DNA]</scope>
    <source>
        <strain evidence="1">Tu 4113</strain>
        <plasmid evidence="1">pSTRVI02</plasmid>
    </source>
</reference>
<gene>
    <name evidence="1" type="ORF">Strvi_0004</name>
</gene>
<dbReference type="KEGG" id="svl:Strvi_0004"/>
<evidence type="ECO:0000313" key="2">
    <source>
        <dbReference type="Proteomes" id="UP000008703"/>
    </source>
</evidence>
<geneLocation type="plasmid" evidence="1 2">
    <name>pSTRVI02</name>
</geneLocation>
<dbReference type="GO" id="GO:0003676">
    <property type="term" value="F:nucleic acid binding"/>
    <property type="evidence" value="ECO:0007669"/>
    <property type="project" value="InterPro"/>
</dbReference>
<sequence>MPSSYPKSFQADGLLEKVTDAITLAVDASVDSEIRGVSCGYLSSNGLWGAFANIRHSSRDECGELKSGIGELYALAHGMARITDHRRAYGMALPVRILTDCEATFSTVTEWMEGDRDLPDTWENFVAHGKLRKIRFLQQVVRKSPEISIKKISRNSHPLHAGADKLSGTALDVIQGRISKEGGPGACRRSAVMWLEDFRLRHGGKSSLYEDLMKQADDLEGYELMGVMVAAARAAGSPDEHDSALRTLRDVATVHLVDDAN</sequence>
<dbReference type="Proteomes" id="UP000008703">
    <property type="component" value="Plasmid pSTRVI02"/>
</dbReference>
<dbReference type="AlphaFoldDB" id="G2PHD5"/>
<organism evidence="1 2">
    <name type="scientific">Streptomyces violaceusniger (strain Tu 4113)</name>
    <dbReference type="NCBI Taxonomy" id="653045"/>
    <lineage>
        <taxon>Bacteria</taxon>
        <taxon>Bacillati</taxon>
        <taxon>Actinomycetota</taxon>
        <taxon>Actinomycetes</taxon>
        <taxon>Kitasatosporales</taxon>
        <taxon>Streptomycetaceae</taxon>
        <taxon>Streptomyces</taxon>
        <taxon>Streptomyces violaceusniger group</taxon>
    </lineage>
</organism>
<dbReference type="InterPro" id="IPR036397">
    <property type="entry name" value="RNaseH_sf"/>
</dbReference>
<dbReference type="RefSeq" id="WP_014043716.1">
    <property type="nucleotide sequence ID" value="NC_015952.1"/>
</dbReference>
<evidence type="ECO:0008006" key="3">
    <source>
        <dbReference type="Google" id="ProtNLM"/>
    </source>
</evidence>
<proteinExistence type="predicted"/>
<protein>
    <recommendedName>
        <fullName evidence="3">RNase H type-1 domain-containing protein</fullName>
    </recommendedName>
</protein>
<accession>G2PHD5</accession>
<dbReference type="Gene3D" id="3.30.420.10">
    <property type="entry name" value="Ribonuclease H-like superfamily/Ribonuclease H"/>
    <property type="match status" value="1"/>
</dbReference>
<keyword evidence="2" id="KW-1185">Reference proteome</keyword>
<keyword evidence="1" id="KW-0614">Plasmid</keyword>
<dbReference type="EMBL" id="CP002996">
    <property type="protein sequence ID" value="AEM88781.1"/>
    <property type="molecule type" value="Genomic_DNA"/>
</dbReference>
<name>G2PHD5_STRV4</name>